<dbReference type="AlphaFoldDB" id="A0A1Z4M3A6"/>
<dbReference type="EMBL" id="AP018231">
    <property type="protein sequence ID" value="BAY87973.1"/>
    <property type="molecule type" value="Genomic_DNA"/>
</dbReference>
<geneLocation type="plasmid" evidence="3">
    <name>Plasmid4 dna</name>
</geneLocation>
<keyword evidence="2" id="KW-0614">Plasmid</keyword>
<evidence type="ECO:0000313" key="3">
    <source>
        <dbReference type="Proteomes" id="UP000218418"/>
    </source>
</evidence>
<sequence>MYVGVDMTRVERESMNFKLPKPLAEALRKKASPQPGKTATDIVIRGLLHELGDIPGVDVCTEVRLQKVEEQLQQLAQTISKQGNKPSLQSNASSERTEEKLEALNNRVAQLEGALIAIQRNGGASNNYRRYKNSGNPYNQSGRPPQIEALDEEKLALRLNVNIPTLQEKHATLDKREFEEWSKERDRSKYMWRFSEKDKLYHPVK</sequence>
<accession>A0A1Z4M3A6</accession>
<keyword evidence="3" id="KW-1185">Reference proteome</keyword>
<dbReference type="Proteomes" id="UP000218418">
    <property type="component" value="Plasmid plasmid4"/>
</dbReference>
<reference evidence="2 3" key="1">
    <citation type="submission" date="2017-06" db="EMBL/GenBank/DDBJ databases">
        <title>Genome sequencing of cyanobaciteial culture collection at National Institute for Environmental Studies (NIES).</title>
        <authorList>
            <person name="Hirose Y."/>
            <person name="Shimura Y."/>
            <person name="Fujisawa T."/>
            <person name="Nakamura Y."/>
            <person name="Kawachi M."/>
        </authorList>
    </citation>
    <scope>NUCLEOTIDE SEQUENCE [LARGE SCALE GENOMIC DNA]</scope>
    <source>
        <strain evidence="2 3">NIES-267</strain>
        <plasmid evidence="3">Plasmid4 dna</plasmid>
    </source>
</reference>
<name>A0A1Z4M3A6_9CYAN</name>
<evidence type="ECO:0000256" key="1">
    <source>
        <dbReference type="SAM" id="MobiDB-lite"/>
    </source>
</evidence>
<proteinExistence type="predicted"/>
<feature type="region of interest" description="Disordered" evidence="1">
    <location>
        <begin position="78"/>
        <end position="99"/>
    </location>
</feature>
<feature type="compositionally biased region" description="Polar residues" evidence="1">
    <location>
        <begin position="78"/>
        <end position="94"/>
    </location>
</feature>
<protein>
    <submittedName>
        <fullName evidence="2">Uncharacterized protein</fullName>
    </submittedName>
</protein>
<evidence type="ECO:0000313" key="2">
    <source>
        <dbReference type="EMBL" id="BAY87973.1"/>
    </source>
</evidence>
<organism evidence="2 3">
    <name type="scientific">Calothrix parasitica NIES-267</name>
    <dbReference type="NCBI Taxonomy" id="1973488"/>
    <lineage>
        <taxon>Bacteria</taxon>
        <taxon>Bacillati</taxon>
        <taxon>Cyanobacteriota</taxon>
        <taxon>Cyanophyceae</taxon>
        <taxon>Nostocales</taxon>
        <taxon>Calotrichaceae</taxon>
        <taxon>Calothrix</taxon>
    </lineage>
</organism>
<gene>
    <name evidence="2" type="ORF">NIES267_75150</name>
</gene>